<feature type="domain" description="HTH hxlR-type" evidence="4">
    <location>
        <begin position="12"/>
        <end position="110"/>
    </location>
</feature>
<evidence type="ECO:0000259" key="4">
    <source>
        <dbReference type="PROSITE" id="PS51118"/>
    </source>
</evidence>
<dbReference type="SUPFAM" id="SSF46785">
    <property type="entry name" value="Winged helix' DNA-binding domain"/>
    <property type="match status" value="1"/>
</dbReference>
<evidence type="ECO:0000256" key="1">
    <source>
        <dbReference type="ARBA" id="ARBA00023015"/>
    </source>
</evidence>
<dbReference type="PROSITE" id="PS51118">
    <property type="entry name" value="HTH_HXLR"/>
    <property type="match status" value="1"/>
</dbReference>
<keyword evidence="6" id="KW-1185">Reference proteome</keyword>
<dbReference type="AlphaFoldDB" id="A0A3L7AQW7"/>
<dbReference type="EMBL" id="RCUY01000005">
    <property type="protein sequence ID" value="RLP82883.1"/>
    <property type="molecule type" value="Genomic_DNA"/>
</dbReference>
<organism evidence="5 6">
    <name type="scientific">Mycetocola lacteus</name>
    <dbReference type="NCBI Taxonomy" id="76637"/>
    <lineage>
        <taxon>Bacteria</taxon>
        <taxon>Bacillati</taxon>
        <taxon>Actinomycetota</taxon>
        <taxon>Actinomycetes</taxon>
        <taxon>Micrococcales</taxon>
        <taxon>Microbacteriaceae</taxon>
        <taxon>Mycetocola</taxon>
    </lineage>
</organism>
<dbReference type="Pfam" id="PF01638">
    <property type="entry name" value="HxlR"/>
    <property type="match status" value="1"/>
</dbReference>
<sequence length="150" mass="16400">MNPTGLYPESLCPIARSLDLLGQKWSLMIVREAVAGATRFADFRAIGIPSDILTKRLTSLVDAGVMERRPYREAGERARDDYHLTPAGMALLPVLSALVEWGTEYLPIPAGRTLENVTTDTHEAVHVAYVNDAGEVINQDRVTIQTVPAA</sequence>
<keyword evidence="1" id="KW-0805">Transcription regulation</keyword>
<evidence type="ECO:0000313" key="5">
    <source>
        <dbReference type="EMBL" id="RLP82883.1"/>
    </source>
</evidence>
<evidence type="ECO:0000256" key="3">
    <source>
        <dbReference type="ARBA" id="ARBA00023163"/>
    </source>
</evidence>
<comment type="caution">
    <text evidence="5">The sequence shown here is derived from an EMBL/GenBank/DDBJ whole genome shotgun (WGS) entry which is preliminary data.</text>
</comment>
<keyword evidence="3" id="KW-0804">Transcription</keyword>
<dbReference type="PANTHER" id="PTHR33204:SF18">
    <property type="entry name" value="TRANSCRIPTIONAL REGULATORY PROTEIN"/>
    <property type="match status" value="1"/>
</dbReference>
<dbReference type="Gene3D" id="1.10.10.10">
    <property type="entry name" value="Winged helix-like DNA-binding domain superfamily/Winged helix DNA-binding domain"/>
    <property type="match status" value="1"/>
</dbReference>
<dbReference type="InterPro" id="IPR036388">
    <property type="entry name" value="WH-like_DNA-bd_sf"/>
</dbReference>
<accession>A0A3L7AQW7</accession>
<gene>
    <name evidence="5" type="ORF">D9V34_06440</name>
</gene>
<dbReference type="Proteomes" id="UP000269438">
    <property type="component" value="Unassembled WGS sequence"/>
</dbReference>
<name>A0A3L7AQW7_9MICO</name>
<reference evidence="5 6" key="1">
    <citation type="submission" date="2018-10" db="EMBL/GenBank/DDBJ databases">
        <authorList>
            <person name="Li J."/>
        </authorList>
    </citation>
    <scope>NUCLEOTIDE SEQUENCE [LARGE SCALE GENOMIC DNA]</scope>
    <source>
        <strain evidence="5 6">JCM 11654</strain>
    </source>
</reference>
<dbReference type="OrthoDB" id="9792527at2"/>
<dbReference type="PANTHER" id="PTHR33204">
    <property type="entry name" value="TRANSCRIPTIONAL REGULATOR, MARR FAMILY"/>
    <property type="match status" value="1"/>
</dbReference>
<dbReference type="GO" id="GO:0003677">
    <property type="term" value="F:DNA binding"/>
    <property type="evidence" value="ECO:0007669"/>
    <property type="project" value="UniProtKB-KW"/>
</dbReference>
<evidence type="ECO:0000313" key="6">
    <source>
        <dbReference type="Proteomes" id="UP000269438"/>
    </source>
</evidence>
<keyword evidence="2" id="KW-0238">DNA-binding</keyword>
<dbReference type="InterPro" id="IPR002577">
    <property type="entry name" value="HTH_HxlR"/>
</dbReference>
<dbReference type="InterPro" id="IPR036390">
    <property type="entry name" value="WH_DNA-bd_sf"/>
</dbReference>
<evidence type="ECO:0000256" key="2">
    <source>
        <dbReference type="ARBA" id="ARBA00023125"/>
    </source>
</evidence>
<proteinExistence type="predicted"/>
<protein>
    <submittedName>
        <fullName evidence="5">Transcriptional regulator</fullName>
    </submittedName>
</protein>